<dbReference type="PRINTS" id="PR00344">
    <property type="entry name" value="BCTRLSENSOR"/>
</dbReference>
<dbReference type="SMART" id="SM00091">
    <property type="entry name" value="PAS"/>
    <property type="match status" value="1"/>
</dbReference>
<feature type="transmembrane region" description="Helical" evidence="14">
    <location>
        <begin position="200"/>
        <end position="220"/>
    </location>
</feature>
<dbReference type="CDD" id="cd00082">
    <property type="entry name" value="HisKA"/>
    <property type="match status" value="1"/>
</dbReference>
<proteinExistence type="predicted"/>
<feature type="domain" description="PAS" evidence="16">
    <location>
        <begin position="339"/>
        <end position="392"/>
    </location>
</feature>
<dbReference type="Proteomes" id="UP000233293">
    <property type="component" value="Unassembled WGS sequence"/>
</dbReference>
<evidence type="ECO:0000256" key="7">
    <source>
        <dbReference type="ARBA" id="ARBA00022692"/>
    </source>
</evidence>
<keyword evidence="7 14" id="KW-0812">Transmembrane</keyword>
<feature type="transmembrane region" description="Helical" evidence="14">
    <location>
        <begin position="93"/>
        <end position="117"/>
    </location>
</feature>
<evidence type="ECO:0000259" key="16">
    <source>
        <dbReference type="PROSITE" id="PS50112"/>
    </source>
</evidence>
<dbReference type="PANTHER" id="PTHR43065">
    <property type="entry name" value="SENSOR HISTIDINE KINASE"/>
    <property type="match status" value="1"/>
</dbReference>
<keyword evidence="12" id="KW-0902">Two-component regulatory system</keyword>
<evidence type="ECO:0000256" key="6">
    <source>
        <dbReference type="ARBA" id="ARBA00022679"/>
    </source>
</evidence>
<organism evidence="17 18">
    <name type="scientific">Telmatospirillum siberiense</name>
    <dbReference type="NCBI Taxonomy" id="382514"/>
    <lineage>
        <taxon>Bacteria</taxon>
        <taxon>Pseudomonadati</taxon>
        <taxon>Pseudomonadota</taxon>
        <taxon>Alphaproteobacteria</taxon>
        <taxon>Rhodospirillales</taxon>
        <taxon>Rhodospirillaceae</taxon>
        <taxon>Telmatospirillum</taxon>
    </lineage>
</organism>
<dbReference type="Gene3D" id="3.30.450.20">
    <property type="entry name" value="PAS domain"/>
    <property type="match status" value="1"/>
</dbReference>
<dbReference type="PANTHER" id="PTHR43065:SF46">
    <property type="entry name" value="C4-DICARBOXYLATE TRANSPORT SENSOR PROTEIN DCTB"/>
    <property type="match status" value="1"/>
</dbReference>
<dbReference type="Gene3D" id="3.30.565.10">
    <property type="entry name" value="Histidine kinase-like ATPase, C-terminal domain"/>
    <property type="match status" value="1"/>
</dbReference>
<feature type="transmembrane region" description="Helical" evidence="14">
    <location>
        <begin position="165"/>
        <end position="188"/>
    </location>
</feature>
<evidence type="ECO:0000256" key="1">
    <source>
        <dbReference type="ARBA" id="ARBA00000085"/>
    </source>
</evidence>
<evidence type="ECO:0000256" key="12">
    <source>
        <dbReference type="ARBA" id="ARBA00023012"/>
    </source>
</evidence>
<gene>
    <name evidence="17" type="ORF">CWS72_10830</name>
</gene>
<evidence type="ECO:0000256" key="4">
    <source>
        <dbReference type="ARBA" id="ARBA00022475"/>
    </source>
</evidence>
<dbReference type="EC" id="2.7.13.3" evidence="3"/>
<dbReference type="InterPro" id="IPR003594">
    <property type="entry name" value="HATPase_dom"/>
</dbReference>
<keyword evidence="4" id="KW-1003">Cell membrane</keyword>
<dbReference type="InterPro" id="IPR005467">
    <property type="entry name" value="His_kinase_dom"/>
</dbReference>
<keyword evidence="11 14" id="KW-1133">Transmembrane helix</keyword>
<keyword evidence="5" id="KW-0597">Phosphoprotein</keyword>
<dbReference type="InterPro" id="IPR035965">
    <property type="entry name" value="PAS-like_dom_sf"/>
</dbReference>
<evidence type="ECO:0000256" key="9">
    <source>
        <dbReference type="ARBA" id="ARBA00022777"/>
    </source>
</evidence>
<dbReference type="InterPro" id="IPR004358">
    <property type="entry name" value="Sig_transdc_His_kin-like_C"/>
</dbReference>
<evidence type="ECO:0000259" key="15">
    <source>
        <dbReference type="PROSITE" id="PS50109"/>
    </source>
</evidence>
<keyword evidence="9" id="KW-0418">Kinase</keyword>
<dbReference type="PROSITE" id="PS50109">
    <property type="entry name" value="HIS_KIN"/>
    <property type="match status" value="1"/>
</dbReference>
<dbReference type="SMART" id="SM00388">
    <property type="entry name" value="HisKA"/>
    <property type="match status" value="1"/>
</dbReference>
<comment type="catalytic activity">
    <reaction evidence="1">
        <text>ATP + protein L-histidine = ADP + protein N-phospho-L-histidine.</text>
        <dbReference type="EC" id="2.7.13.3"/>
    </reaction>
</comment>
<dbReference type="SUPFAM" id="SSF55785">
    <property type="entry name" value="PYP-like sensor domain (PAS domain)"/>
    <property type="match status" value="1"/>
</dbReference>
<evidence type="ECO:0000313" key="18">
    <source>
        <dbReference type="Proteomes" id="UP000233293"/>
    </source>
</evidence>
<comment type="subcellular location">
    <subcellularLocation>
        <location evidence="2">Cell membrane</location>
        <topology evidence="2">Multi-pass membrane protein</topology>
    </subcellularLocation>
</comment>
<dbReference type="SMART" id="SM00387">
    <property type="entry name" value="HATPase_c"/>
    <property type="match status" value="1"/>
</dbReference>
<keyword evidence="18" id="KW-1185">Reference proteome</keyword>
<feature type="transmembrane region" description="Helical" evidence="14">
    <location>
        <begin position="123"/>
        <end position="145"/>
    </location>
</feature>
<feature type="domain" description="Histidine kinase" evidence="15">
    <location>
        <begin position="467"/>
        <end position="682"/>
    </location>
</feature>
<dbReference type="GO" id="GO:0005524">
    <property type="term" value="F:ATP binding"/>
    <property type="evidence" value="ECO:0007669"/>
    <property type="project" value="UniProtKB-KW"/>
</dbReference>
<evidence type="ECO:0000256" key="2">
    <source>
        <dbReference type="ARBA" id="ARBA00004651"/>
    </source>
</evidence>
<dbReference type="GO" id="GO:0005886">
    <property type="term" value="C:plasma membrane"/>
    <property type="evidence" value="ECO:0007669"/>
    <property type="project" value="UniProtKB-SubCell"/>
</dbReference>
<dbReference type="InterPro" id="IPR036890">
    <property type="entry name" value="HATPase_C_sf"/>
</dbReference>
<sequence>MNHGYLKYHYPFISFGYISSELTKITERWAVQLFHRDGIVVGTAAPSLTLSPQRLSIGLLYLTAYLAVDWLAGFHPHEMLGIPPWNPRPAIALALLLLGGFSWMPWLVAGALATVLLPKTGTAGAVPGCLTALTEACIYSGAAWLLKRRLRVDPDLGGFDDVFRFIGVIAAAAALMAMTYVFALWMSAQVPAGQLPAAVFHYWVADMVGGLVMGPFLLVNRQTLHHPERLKALLSWECLALAAFVGGILYIIFPRTVGSRFYPMFIPLVWIAARYGLSGAASVLLPIQAAFAGCIAILDLAPNQIVKLQILMLSLAATGLLLGAVISERERARRSVIQGQARLKAIIDMAPDGMALVDEEGRIEMINRQFEALSATPATAILGRPLESVLSLPALAGDGERTLHRTDGTQVPVETSTSTIEIGERLTQVVAVRDISARRRAAVRLGQRRAELESASRSNLTEELAAALAHELNQPLAAVITYTGACQRTLAGTDIPPRAREQLSKAAAQAERAGHVLRRLREFFRNATVEAETVAVTDLIGEVLLLLADEAARREAEFDLSVPPELTARIDRLQVEQVLINLLRNSMDAMDALDDEDRRVRITAQPAGDGMIAISVADNGPGISQEVTEDLFRPFATTRRNGMGLGLSISRSLIQANGGRLWLATPQDTRGATLTFTVPAAGA</sequence>
<evidence type="ECO:0000256" key="10">
    <source>
        <dbReference type="ARBA" id="ARBA00022840"/>
    </source>
</evidence>
<dbReference type="AlphaFoldDB" id="A0A2N3PVZ5"/>
<evidence type="ECO:0000313" key="17">
    <source>
        <dbReference type="EMBL" id="PKU24586.1"/>
    </source>
</evidence>
<dbReference type="InterPro" id="IPR000014">
    <property type="entry name" value="PAS"/>
</dbReference>
<keyword evidence="8" id="KW-0547">Nucleotide-binding</keyword>
<dbReference type="InterPro" id="IPR007895">
    <property type="entry name" value="MASE1"/>
</dbReference>
<dbReference type="Gene3D" id="1.10.287.130">
    <property type="match status" value="1"/>
</dbReference>
<keyword evidence="6" id="KW-0808">Transferase</keyword>
<dbReference type="InterPro" id="IPR036097">
    <property type="entry name" value="HisK_dim/P_sf"/>
</dbReference>
<dbReference type="InterPro" id="IPR003661">
    <property type="entry name" value="HisK_dim/P_dom"/>
</dbReference>
<dbReference type="GO" id="GO:0000155">
    <property type="term" value="F:phosphorelay sensor kinase activity"/>
    <property type="evidence" value="ECO:0007669"/>
    <property type="project" value="InterPro"/>
</dbReference>
<dbReference type="SUPFAM" id="SSF55874">
    <property type="entry name" value="ATPase domain of HSP90 chaperone/DNA topoisomerase II/histidine kinase"/>
    <property type="match status" value="1"/>
</dbReference>
<dbReference type="Pfam" id="PF13188">
    <property type="entry name" value="PAS_8"/>
    <property type="match status" value="1"/>
</dbReference>
<evidence type="ECO:0000256" key="3">
    <source>
        <dbReference type="ARBA" id="ARBA00012438"/>
    </source>
</evidence>
<name>A0A2N3PVZ5_9PROT</name>
<evidence type="ECO:0000256" key="13">
    <source>
        <dbReference type="ARBA" id="ARBA00023136"/>
    </source>
</evidence>
<dbReference type="Pfam" id="PF02518">
    <property type="entry name" value="HATPase_c"/>
    <property type="match status" value="1"/>
</dbReference>
<feature type="transmembrane region" description="Helical" evidence="14">
    <location>
        <begin position="273"/>
        <end position="298"/>
    </location>
</feature>
<keyword evidence="13 14" id="KW-0472">Membrane</keyword>
<dbReference type="Pfam" id="PF05231">
    <property type="entry name" value="MASE1"/>
    <property type="match status" value="1"/>
</dbReference>
<evidence type="ECO:0000256" key="14">
    <source>
        <dbReference type="SAM" id="Phobius"/>
    </source>
</evidence>
<feature type="transmembrane region" description="Helical" evidence="14">
    <location>
        <begin position="232"/>
        <end position="253"/>
    </location>
</feature>
<protein>
    <recommendedName>
        <fullName evidence="3">histidine kinase</fullName>
        <ecNumber evidence="3">2.7.13.3</ecNumber>
    </recommendedName>
</protein>
<feature type="transmembrane region" description="Helical" evidence="14">
    <location>
        <begin position="310"/>
        <end position="327"/>
    </location>
</feature>
<evidence type="ECO:0000256" key="11">
    <source>
        <dbReference type="ARBA" id="ARBA00022989"/>
    </source>
</evidence>
<evidence type="ECO:0000256" key="5">
    <source>
        <dbReference type="ARBA" id="ARBA00022553"/>
    </source>
</evidence>
<dbReference type="PROSITE" id="PS50112">
    <property type="entry name" value="PAS"/>
    <property type="match status" value="1"/>
</dbReference>
<evidence type="ECO:0000256" key="8">
    <source>
        <dbReference type="ARBA" id="ARBA00022741"/>
    </source>
</evidence>
<dbReference type="SUPFAM" id="SSF47384">
    <property type="entry name" value="Homodimeric domain of signal transducing histidine kinase"/>
    <property type="match status" value="1"/>
</dbReference>
<accession>A0A2N3PVZ5</accession>
<dbReference type="Pfam" id="PF00512">
    <property type="entry name" value="HisKA"/>
    <property type="match status" value="1"/>
</dbReference>
<dbReference type="CDD" id="cd00130">
    <property type="entry name" value="PAS"/>
    <property type="match status" value="1"/>
</dbReference>
<keyword evidence="10" id="KW-0067">ATP-binding</keyword>
<reference evidence="18" key="1">
    <citation type="submission" date="2017-12" db="EMBL/GenBank/DDBJ databases">
        <title>Draft genome sequence of Telmatospirillum siberiense 26-4b1T, an acidotolerant peatland alphaproteobacterium potentially involved in sulfur cycling.</title>
        <authorList>
            <person name="Hausmann B."/>
            <person name="Pjevac P."/>
            <person name="Schreck K."/>
            <person name="Herbold C.W."/>
            <person name="Daims H."/>
            <person name="Wagner M."/>
            <person name="Pester M."/>
            <person name="Loy A."/>
        </authorList>
    </citation>
    <scope>NUCLEOTIDE SEQUENCE [LARGE SCALE GENOMIC DNA]</scope>
    <source>
        <strain evidence="18">26-4b1</strain>
    </source>
</reference>
<dbReference type="EMBL" id="PIUM01000010">
    <property type="protein sequence ID" value="PKU24586.1"/>
    <property type="molecule type" value="Genomic_DNA"/>
</dbReference>
<comment type="caution">
    <text evidence="17">The sequence shown here is derived from an EMBL/GenBank/DDBJ whole genome shotgun (WGS) entry which is preliminary data.</text>
</comment>